<dbReference type="OrthoDB" id="5979581at2759"/>
<dbReference type="SUPFAM" id="SSF56112">
    <property type="entry name" value="Protein kinase-like (PK-like)"/>
    <property type="match status" value="1"/>
</dbReference>
<dbReference type="Proteomes" id="UP000002812">
    <property type="component" value="Unassembled WGS sequence"/>
</dbReference>
<dbReference type="Gene3D" id="3.30.200.20">
    <property type="entry name" value="Phosphorylase Kinase, domain 1"/>
    <property type="match status" value="1"/>
</dbReference>
<evidence type="ECO:0000313" key="2">
    <source>
        <dbReference type="Proteomes" id="UP000002812"/>
    </source>
</evidence>
<proteinExistence type="predicted"/>
<reference evidence="1 2" key="1">
    <citation type="journal article" date="2012" name="Eukaryot. Cell">
        <title>Draft genome sequence of Aspergillus oryzae strain 3.042.</title>
        <authorList>
            <person name="Zhao G."/>
            <person name="Yao Y."/>
            <person name="Qi W."/>
            <person name="Wang C."/>
            <person name="Hou L."/>
            <person name="Zeng B."/>
            <person name="Cao X."/>
        </authorList>
    </citation>
    <scope>NUCLEOTIDE SEQUENCE [LARGE SCALE GENOMIC DNA]</scope>
    <source>
        <strain evidence="1 2">3.042</strain>
    </source>
</reference>
<dbReference type="EMBL" id="AKHY01000175">
    <property type="protein sequence ID" value="EIT75569.1"/>
    <property type="molecule type" value="Genomic_DNA"/>
</dbReference>
<protein>
    <recommendedName>
        <fullName evidence="3">Protein kinase domain-containing protein</fullName>
    </recommendedName>
</protein>
<evidence type="ECO:0000313" key="1">
    <source>
        <dbReference type="EMBL" id="EIT75569.1"/>
    </source>
</evidence>
<dbReference type="InterPro" id="IPR011009">
    <property type="entry name" value="Kinase-like_dom_sf"/>
</dbReference>
<gene>
    <name evidence="1" type="ORF">Ao3042_08582</name>
</gene>
<organism evidence="1 2">
    <name type="scientific">Aspergillus oryzae (strain 3.042)</name>
    <name type="common">Yellow koji mold</name>
    <dbReference type="NCBI Taxonomy" id="1160506"/>
    <lineage>
        <taxon>Eukaryota</taxon>
        <taxon>Fungi</taxon>
        <taxon>Dikarya</taxon>
        <taxon>Ascomycota</taxon>
        <taxon>Pezizomycotina</taxon>
        <taxon>Eurotiomycetes</taxon>
        <taxon>Eurotiomycetidae</taxon>
        <taxon>Eurotiales</taxon>
        <taxon>Aspergillaceae</taxon>
        <taxon>Aspergillus</taxon>
        <taxon>Aspergillus subgen. Circumdati</taxon>
    </lineage>
</organism>
<sequence>MTILLVLALRRTRSIYVSSGPNFPLIVNLFSLYSIRSPTGCKRWCGLFHDTPAFLNNFTTTRSDINTLSPRMAGNENLPSGIPAMTKTAAAPQCSKGDDTADFGDFVRNEDEELDLEEVVEPWYNYDIKETSHVFYPICLAEVLNGRYLVENKMGSGGGSTVWMAHDLQETRDVALKVMASRE</sequence>
<evidence type="ECO:0008006" key="3">
    <source>
        <dbReference type="Google" id="ProtNLM"/>
    </source>
</evidence>
<dbReference type="HOGENOM" id="CLU_1474873_0_0_1"/>
<accession>I7ZU34</accession>
<reference evidence="2" key="2">
    <citation type="submission" date="2012-06" db="EMBL/GenBank/DDBJ databases">
        <title>Comparative genomic analyses of Aspergillus oryzae 3.042 and A. oryzae RIB40 for soy-sauce fermentation.</title>
        <authorList>
            <person name="Zhao G."/>
            <person name="Hou L."/>
            <person name="Wang C."/>
            <person name="Cao X."/>
        </authorList>
    </citation>
    <scope>NUCLEOTIDE SEQUENCE [LARGE SCALE GENOMIC DNA]</scope>
    <source>
        <strain evidence="2">3.042</strain>
    </source>
</reference>
<comment type="caution">
    <text evidence="1">The sequence shown here is derived from an EMBL/GenBank/DDBJ whole genome shotgun (WGS) entry which is preliminary data.</text>
</comment>
<dbReference type="AlphaFoldDB" id="I7ZU34"/>
<name>I7ZU34_ASPO3</name>